<gene>
    <name evidence="1" type="ORF">ERS132452_01151</name>
</gene>
<dbReference type="Proteomes" id="UP000071765">
    <property type="component" value="Unassembled WGS sequence"/>
</dbReference>
<sequence>MTTNYKQSKPSSDSANVLVFFRFLVIFTHFSNERSELVLNFAFLSCIMIVEDYYKKKMEDSYEFSFQ</sequence>
<organism evidence="1 2">
    <name type="scientific">Streptococcus suis</name>
    <dbReference type="NCBI Taxonomy" id="1307"/>
    <lineage>
        <taxon>Bacteria</taxon>
        <taxon>Bacillati</taxon>
        <taxon>Bacillota</taxon>
        <taxon>Bacilli</taxon>
        <taxon>Lactobacillales</taxon>
        <taxon>Streptococcaceae</taxon>
        <taxon>Streptococcus</taxon>
    </lineage>
</organism>
<reference evidence="1 2" key="1">
    <citation type="submission" date="2016-02" db="EMBL/GenBank/DDBJ databases">
        <authorList>
            <consortium name="Pathogen Informatics"/>
        </authorList>
    </citation>
    <scope>NUCLEOTIDE SEQUENCE [LARGE SCALE GENOMIC DNA]</scope>
    <source>
        <strain evidence="1 2">LSS90</strain>
    </source>
</reference>
<dbReference type="EMBL" id="FIIN01000006">
    <property type="protein sequence ID" value="CYV94079.1"/>
    <property type="molecule type" value="Genomic_DNA"/>
</dbReference>
<evidence type="ECO:0000313" key="2">
    <source>
        <dbReference type="Proteomes" id="UP000071765"/>
    </source>
</evidence>
<accession>A0A0Z8LP27</accession>
<dbReference type="AlphaFoldDB" id="A0A0Z8LP27"/>
<protein>
    <submittedName>
        <fullName evidence="1">Uncharacterized protein</fullName>
    </submittedName>
</protein>
<name>A0A0Z8LP27_STRSU</name>
<evidence type="ECO:0000313" key="1">
    <source>
        <dbReference type="EMBL" id="CYV94079.1"/>
    </source>
</evidence>
<proteinExistence type="predicted"/>